<dbReference type="EMBL" id="RZNY01000052">
    <property type="protein sequence ID" value="RUT38685.1"/>
    <property type="molecule type" value="Genomic_DNA"/>
</dbReference>
<reference evidence="2 3" key="1">
    <citation type="submission" date="2018-12" db="EMBL/GenBank/DDBJ databases">
        <authorList>
            <person name="Sun L."/>
            <person name="Chen Z."/>
        </authorList>
    </citation>
    <scope>NUCLEOTIDE SEQUENCE [LARGE SCALE GENOMIC DNA]</scope>
    <source>
        <strain evidence="2 3">DSM 15890</strain>
    </source>
</reference>
<keyword evidence="1" id="KW-0472">Membrane</keyword>
<name>A0A3S1DGI6_9BACL</name>
<evidence type="ECO:0000313" key="2">
    <source>
        <dbReference type="EMBL" id="RUT38685.1"/>
    </source>
</evidence>
<keyword evidence="3" id="KW-1185">Reference proteome</keyword>
<dbReference type="AlphaFoldDB" id="A0A3S1DGI6"/>
<comment type="caution">
    <text evidence="2">The sequence shown here is derived from an EMBL/GenBank/DDBJ whole genome shotgun (WGS) entry which is preliminary data.</text>
</comment>
<keyword evidence="1" id="KW-1133">Transmembrane helix</keyword>
<dbReference type="Proteomes" id="UP000279446">
    <property type="component" value="Unassembled WGS sequence"/>
</dbReference>
<gene>
    <name evidence="2" type="ORF">EJP82_26805</name>
</gene>
<feature type="transmembrane region" description="Helical" evidence="1">
    <location>
        <begin position="32"/>
        <end position="53"/>
    </location>
</feature>
<accession>A0A3S1DGI6</accession>
<keyword evidence="1" id="KW-0812">Transmembrane</keyword>
<proteinExistence type="predicted"/>
<evidence type="ECO:0000313" key="3">
    <source>
        <dbReference type="Proteomes" id="UP000279446"/>
    </source>
</evidence>
<evidence type="ECO:0000256" key="1">
    <source>
        <dbReference type="SAM" id="Phobius"/>
    </source>
</evidence>
<dbReference type="RefSeq" id="WP_127195128.1">
    <property type="nucleotide sequence ID" value="NZ_RZNY01000052.1"/>
</dbReference>
<sequence>MLKRFEKMVQKASMKVYQVVSNERGNTNTSTMMWIIGGVVIFVLIIGFVKGWIPELFNTLKEKVQSVW</sequence>
<organism evidence="2 3">
    <name type="scientific">Paenibacillus anaericanus</name>
    <dbReference type="NCBI Taxonomy" id="170367"/>
    <lineage>
        <taxon>Bacteria</taxon>
        <taxon>Bacillati</taxon>
        <taxon>Bacillota</taxon>
        <taxon>Bacilli</taxon>
        <taxon>Bacillales</taxon>
        <taxon>Paenibacillaceae</taxon>
        <taxon>Paenibacillus</taxon>
    </lineage>
</organism>
<protein>
    <submittedName>
        <fullName evidence="2">Uncharacterized protein</fullName>
    </submittedName>
</protein>